<dbReference type="PANTHER" id="PTHR43490:SF98">
    <property type="entry name" value="OS02G0640600 PROTEIN"/>
    <property type="match status" value="1"/>
</dbReference>
<protein>
    <submittedName>
        <fullName evidence="4">Uncharacterized protein</fullName>
    </submittedName>
</protein>
<dbReference type="Proteomes" id="UP001454036">
    <property type="component" value="Unassembled WGS sequence"/>
</dbReference>
<keyword evidence="3" id="KW-0560">Oxidoreductase</keyword>
<name>A0AAV3RS50_LITER</name>
<comment type="caution">
    <text evidence="4">The sequence shown here is derived from an EMBL/GenBank/DDBJ whole genome shotgun (WGS) entry which is preliminary data.</text>
</comment>
<dbReference type="PANTHER" id="PTHR43490">
    <property type="entry name" value="(+)-NEOMENTHOL DEHYDROGENASE"/>
    <property type="match status" value="1"/>
</dbReference>
<evidence type="ECO:0000313" key="4">
    <source>
        <dbReference type="EMBL" id="GAA0183107.1"/>
    </source>
</evidence>
<evidence type="ECO:0000256" key="2">
    <source>
        <dbReference type="ARBA" id="ARBA00022857"/>
    </source>
</evidence>
<dbReference type="GO" id="GO:0016491">
    <property type="term" value="F:oxidoreductase activity"/>
    <property type="evidence" value="ECO:0007669"/>
    <property type="project" value="UniProtKB-KW"/>
</dbReference>
<dbReference type="EMBL" id="BAABME010011016">
    <property type="protein sequence ID" value="GAA0183107.1"/>
    <property type="molecule type" value="Genomic_DNA"/>
</dbReference>
<reference evidence="4 5" key="1">
    <citation type="submission" date="2024-01" db="EMBL/GenBank/DDBJ databases">
        <title>The complete chloroplast genome sequence of Lithospermum erythrorhizon: insights into the phylogenetic relationship among Boraginaceae species and the maternal lineages of purple gromwells.</title>
        <authorList>
            <person name="Okada T."/>
            <person name="Watanabe K."/>
        </authorList>
    </citation>
    <scope>NUCLEOTIDE SEQUENCE [LARGE SCALE GENOMIC DNA]</scope>
</reference>
<keyword evidence="2" id="KW-0521">NADP</keyword>
<dbReference type="InterPro" id="IPR036291">
    <property type="entry name" value="NAD(P)-bd_dom_sf"/>
</dbReference>
<proteinExistence type="inferred from homology"/>
<dbReference type="AlphaFoldDB" id="A0AAV3RS50"/>
<comment type="similarity">
    <text evidence="1">Belongs to the short-chain dehydrogenases/reductases (SDR) family.</text>
</comment>
<dbReference type="SUPFAM" id="SSF51735">
    <property type="entry name" value="NAD(P)-binding Rossmann-fold domains"/>
    <property type="match status" value="1"/>
</dbReference>
<dbReference type="Gene3D" id="3.40.50.720">
    <property type="entry name" value="NAD(P)-binding Rossmann-like Domain"/>
    <property type="match status" value="1"/>
</dbReference>
<sequence>MVWNGWLKPQITHDDLIETYDLAGECLQTNYYGVKRMVETFVPLLKLSDSPRVVNVSSSMGGLKNIPNEWAKRMLNDDINYNQGILLADEDAKGPVRLCLLLDDGPSGLFFVRKDVGSFE</sequence>
<evidence type="ECO:0000313" key="5">
    <source>
        <dbReference type="Proteomes" id="UP001454036"/>
    </source>
</evidence>
<accession>A0AAV3RS50</accession>
<dbReference type="GO" id="GO:0016020">
    <property type="term" value="C:membrane"/>
    <property type="evidence" value="ECO:0007669"/>
    <property type="project" value="TreeGrafter"/>
</dbReference>
<keyword evidence="5" id="KW-1185">Reference proteome</keyword>
<evidence type="ECO:0000256" key="3">
    <source>
        <dbReference type="ARBA" id="ARBA00023002"/>
    </source>
</evidence>
<organism evidence="4 5">
    <name type="scientific">Lithospermum erythrorhizon</name>
    <name type="common">Purple gromwell</name>
    <name type="synonym">Lithospermum officinale var. erythrorhizon</name>
    <dbReference type="NCBI Taxonomy" id="34254"/>
    <lineage>
        <taxon>Eukaryota</taxon>
        <taxon>Viridiplantae</taxon>
        <taxon>Streptophyta</taxon>
        <taxon>Embryophyta</taxon>
        <taxon>Tracheophyta</taxon>
        <taxon>Spermatophyta</taxon>
        <taxon>Magnoliopsida</taxon>
        <taxon>eudicotyledons</taxon>
        <taxon>Gunneridae</taxon>
        <taxon>Pentapetalae</taxon>
        <taxon>asterids</taxon>
        <taxon>lamiids</taxon>
        <taxon>Boraginales</taxon>
        <taxon>Boraginaceae</taxon>
        <taxon>Boraginoideae</taxon>
        <taxon>Lithospermeae</taxon>
        <taxon>Lithospermum</taxon>
    </lineage>
</organism>
<gene>
    <name evidence="4" type="ORF">LIER_30579</name>
</gene>
<evidence type="ECO:0000256" key="1">
    <source>
        <dbReference type="ARBA" id="ARBA00006484"/>
    </source>
</evidence>